<comment type="caution">
    <text evidence="1">The sequence shown here is derived from an EMBL/GenBank/DDBJ whole genome shotgun (WGS) entry which is preliminary data.</text>
</comment>
<name>A0ABD1YG19_9MARC</name>
<organism evidence="1 2">
    <name type="scientific">Riccia fluitans</name>
    <dbReference type="NCBI Taxonomy" id="41844"/>
    <lineage>
        <taxon>Eukaryota</taxon>
        <taxon>Viridiplantae</taxon>
        <taxon>Streptophyta</taxon>
        <taxon>Embryophyta</taxon>
        <taxon>Marchantiophyta</taxon>
        <taxon>Marchantiopsida</taxon>
        <taxon>Marchantiidae</taxon>
        <taxon>Marchantiales</taxon>
        <taxon>Ricciaceae</taxon>
        <taxon>Riccia</taxon>
    </lineage>
</organism>
<protein>
    <submittedName>
        <fullName evidence="1">Uncharacterized protein</fullName>
    </submittedName>
</protein>
<dbReference type="Proteomes" id="UP001605036">
    <property type="component" value="Unassembled WGS sequence"/>
</dbReference>
<sequence length="295" mass="32533">MRVEEVNEQGDDHVISDQSQVIEVEMGSCPSVPNVMNAGPEGSEAHELSMGRMMQASKVWQPRGRTSHRILHRHHSVAGMTSGEGDDRLAFRNSHPLSLRDHFHARFGDRLHHHFKPAPCRGIRLRKRSMSVDIPGASTPTGSEPVVCSGGRSMVGRGHHGPRSSGRCGPRHLGCHRRWYREMQVLAGEIEKELSQSKSSIIVQFSVDRVPSRYEAQQAAAASAADIVARLSLSDHVSVAPPPADSGMGMRMIEYEKPSMELERETQQPELPIFEVSNLTLTDASAVPGRRTYGV</sequence>
<evidence type="ECO:0000313" key="2">
    <source>
        <dbReference type="Proteomes" id="UP001605036"/>
    </source>
</evidence>
<dbReference type="EMBL" id="JBHFFA010000004">
    <property type="protein sequence ID" value="KAL2628617.1"/>
    <property type="molecule type" value="Genomic_DNA"/>
</dbReference>
<gene>
    <name evidence="1" type="ORF">R1flu_013303</name>
</gene>
<dbReference type="AlphaFoldDB" id="A0ABD1YG19"/>
<keyword evidence="2" id="KW-1185">Reference proteome</keyword>
<accession>A0ABD1YG19</accession>
<evidence type="ECO:0000313" key="1">
    <source>
        <dbReference type="EMBL" id="KAL2628617.1"/>
    </source>
</evidence>
<reference evidence="1 2" key="1">
    <citation type="submission" date="2024-09" db="EMBL/GenBank/DDBJ databases">
        <title>Chromosome-scale assembly of Riccia fluitans.</title>
        <authorList>
            <person name="Paukszto L."/>
            <person name="Sawicki J."/>
            <person name="Karawczyk K."/>
            <person name="Piernik-Szablinska J."/>
            <person name="Szczecinska M."/>
            <person name="Mazdziarz M."/>
        </authorList>
    </citation>
    <scope>NUCLEOTIDE SEQUENCE [LARGE SCALE GENOMIC DNA]</scope>
    <source>
        <strain evidence="1">Rf_01</strain>
        <tissue evidence="1">Aerial parts of the thallus</tissue>
    </source>
</reference>
<proteinExistence type="predicted"/>